<sequence>MMQYTVSKAAVKKATARLGLSKTQAQNVLPKYAQGASFVWSLESTSSSQSVYDNPREQVRLVIAENGTILDVFPADYALQSPNALSEDVLQTLKETTRNALIAKRDEVHRKWCEVEVEFHSNSYEIARRRLALIEATGDDELRIKRRLAQLCAENKRLHNERSALRKERTELERALVPYI</sequence>
<evidence type="ECO:0000313" key="3">
    <source>
        <dbReference type="Proteomes" id="UP000324326"/>
    </source>
</evidence>
<evidence type="ECO:0000313" key="2">
    <source>
        <dbReference type="EMBL" id="KAA6450515.1"/>
    </source>
</evidence>
<protein>
    <submittedName>
        <fullName evidence="2">Uncharacterized protein</fullName>
    </submittedName>
</protein>
<dbReference type="RefSeq" id="WP_148956487.1">
    <property type="nucleotide sequence ID" value="NZ_QSND01000002.1"/>
</dbReference>
<gene>
    <name evidence="2" type="ORF">DX927_06485</name>
</gene>
<name>A0A5M8RPR5_9BACI</name>
<reference evidence="2 3" key="1">
    <citation type="submission" date="2018-08" db="EMBL/GenBank/DDBJ databases">
        <title>Bacillus phenotypic plasticity.</title>
        <authorList>
            <person name="Hurtado E."/>
        </authorList>
    </citation>
    <scope>NUCLEOTIDE SEQUENCE [LARGE SCALE GENOMIC DNA]</scope>
    <source>
        <strain evidence="2 3">427</strain>
    </source>
</reference>
<dbReference type="Proteomes" id="UP000324326">
    <property type="component" value="Unassembled WGS sequence"/>
</dbReference>
<keyword evidence="1" id="KW-0175">Coiled coil</keyword>
<accession>A0A5M8RPR5</accession>
<dbReference type="AlphaFoldDB" id="A0A5M8RPR5"/>
<organism evidence="2 3">
    <name type="scientific">Bacillus swezeyi</name>
    <dbReference type="NCBI Taxonomy" id="1925020"/>
    <lineage>
        <taxon>Bacteria</taxon>
        <taxon>Bacillati</taxon>
        <taxon>Bacillota</taxon>
        <taxon>Bacilli</taxon>
        <taxon>Bacillales</taxon>
        <taxon>Bacillaceae</taxon>
        <taxon>Bacillus</taxon>
    </lineage>
</organism>
<comment type="caution">
    <text evidence="2">The sequence shown here is derived from an EMBL/GenBank/DDBJ whole genome shotgun (WGS) entry which is preliminary data.</text>
</comment>
<feature type="coiled-coil region" evidence="1">
    <location>
        <begin position="148"/>
        <end position="175"/>
    </location>
</feature>
<proteinExistence type="predicted"/>
<evidence type="ECO:0000256" key="1">
    <source>
        <dbReference type="SAM" id="Coils"/>
    </source>
</evidence>
<dbReference type="EMBL" id="QSND01000002">
    <property type="protein sequence ID" value="KAA6450515.1"/>
    <property type="molecule type" value="Genomic_DNA"/>
</dbReference>